<dbReference type="Pfam" id="PF05728">
    <property type="entry name" value="UPF0227"/>
    <property type="match status" value="1"/>
</dbReference>
<dbReference type="Gene3D" id="3.40.50.1820">
    <property type="entry name" value="alpha/beta hydrolase"/>
    <property type="match status" value="1"/>
</dbReference>
<dbReference type="InterPro" id="IPR008886">
    <property type="entry name" value="UPF0227/Esterase_YqiA"/>
</dbReference>
<dbReference type="SUPFAM" id="SSF53474">
    <property type="entry name" value="alpha/beta-Hydrolases"/>
    <property type="match status" value="1"/>
</dbReference>
<evidence type="ECO:0000313" key="1">
    <source>
        <dbReference type="EMBL" id="CBH95685.1"/>
    </source>
</evidence>
<gene>
    <name evidence="1" type="ORF">CARN2_1949</name>
</gene>
<sequence>MPAPSHLLYLHGFRSSPQSAKALVTGARLQAIQNERRARGLGPVQWLCPQLPPSPAQAMAEVLALVRGVAPGRLALVGSSLGGFYATYLAHRLQARAALLNPAVNPARDLRSQIGELTAWHDPQSAFHFTAAHVHELHALEVGDLASAVPEASRYLAVIAQDDEVLDWREMAARYAGGHLRIVPHGGHALTDYATHHLDAVLDFLGIHADAA</sequence>
<comment type="caution">
    <text evidence="1">The sequence shown here is derived from an EMBL/GenBank/DDBJ whole genome shotgun (WGS) entry which is preliminary data.</text>
</comment>
<name>E6PL84_9ZZZZ</name>
<dbReference type="PANTHER" id="PTHR35602:SF3">
    <property type="entry name" value="ESTERASE YQIA"/>
    <property type="match status" value="1"/>
</dbReference>
<dbReference type="PANTHER" id="PTHR35602">
    <property type="entry name" value="ESTERASE YQIA-RELATED"/>
    <property type="match status" value="1"/>
</dbReference>
<dbReference type="EMBL" id="CABM01000008">
    <property type="protein sequence ID" value="CBH95685.1"/>
    <property type="molecule type" value="Genomic_DNA"/>
</dbReference>
<dbReference type="GO" id="GO:0016787">
    <property type="term" value="F:hydrolase activity"/>
    <property type="evidence" value="ECO:0007669"/>
    <property type="project" value="UniProtKB-KW"/>
</dbReference>
<dbReference type="ESTHER" id="9zzzz-e6pl84">
    <property type="family name" value="abh_upf00227"/>
</dbReference>
<dbReference type="AlphaFoldDB" id="E6PL84"/>
<proteinExistence type="predicted"/>
<dbReference type="InterPro" id="IPR029058">
    <property type="entry name" value="AB_hydrolase_fold"/>
</dbReference>
<accession>E6PL84</accession>
<organism evidence="1">
    <name type="scientific">mine drainage metagenome</name>
    <dbReference type="NCBI Taxonomy" id="410659"/>
    <lineage>
        <taxon>unclassified sequences</taxon>
        <taxon>metagenomes</taxon>
        <taxon>ecological metagenomes</taxon>
    </lineage>
</organism>
<keyword evidence="1" id="KW-0378">Hydrolase</keyword>
<protein>
    <submittedName>
        <fullName evidence="1">Putative alpha/beta-Hydrolase</fullName>
    </submittedName>
</protein>
<reference evidence="1" key="1">
    <citation type="submission" date="2009-10" db="EMBL/GenBank/DDBJ databases">
        <title>Diversity of trophic interactions inside an arsenic-rich microbial ecosystem.</title>
        <authorList>
            <person name="Bertin P.N."/>
            <person name="Heinrich-Salmeron A."/>
            <person name="Pelletier E."/>
            <person name="Goulhen-Chollet F."/>
            <person name="Arsene-Ploetze F."/>
            <person name="Gallien S."/>
            <person name="Calteau A."/>
            <person name="Vallenet D."/>
            <person name="Casiot C."/>
            <person name="Chane-Woon-Ming B."/>
            <person name="Giloteaux L."/>
            <person name="Barakat M."/>
            <person name="Bonnefoy V."/>
            <person name="Bruneel O."/>
            <person name="Chandler M."/>
            <person name="Cleiss J."/>
            <person name="Duran R."/>
            <person name="Elbaz-Poulichet F."/>
            <person name="Fonknechten N."/>
            <person name="Lauga B."/>
            <person name="Mornico D."/>
            <person name="Ortet P."/>
            <person name="Schaeffer C."/>
            <person name="Siguier P."/>
            <person name="Alexander Thil Smith A."/>
            <person name="Van Dorsselaer A."/>
            <person name="Weissenbach J."/>
            <person name="Medigue C."/>
            <person name="Le Paslier D."/>
        </authorList>
    </citation>
    <scope>NUCLEOTIDE SEQUENCE</scope>
</reference>